<name>C6LH92_9FIRM</name>
<accession>C6LH92</accession>
<dbReference type="PANTHER" id="PTHR43546">
    <property type="entry name" value="UPF0173 METAL-DEPENDENT HYDROLASE MJ1163-RELATED"/>
    <property type="match status" value="1"/>
</dbReference>
<dbReference type="Gene3D" id="3.60.15.10">
    <property type="entry name" value="Ribonuclease Z/Hydroxyacylglutathione hydrolase-like"/>
    <property type="match status" value="1"/>
</dbReference>
<feature type="domain" description="Metallo-beta-lactamase" evidence="2">
    <location>
        <begin position="66"/>
        <end position="291"/>
    </location>
</feature>
<dbReference type="Pfam" id="PF12706">
    <property type="entry name" value="Lactamase_B_2"/>
    <property type="match status" value="1"/>
</dbReference>
<dbReference type="GO" id="GO:0016787">
    <property type="term" value="F:hydrolase activity"/>
    <property type="evidence" value="ECO:0007669"/>
    <property type="project" value="UniProtKB-KW"/>
</dbReference>
<dbReference type="Proteomes" id="UP000005561">
    <property type="component" value="Unassembled WGS sequence"/>
</dbReference>
<evidence type="ECO:0000313" key="4">
    <source>
        <dbReference type="Proteomes" id="UP000005561"/>
    </source>
</evidence>
<protein>
    <recommendedName>
        <fullName evidence="2">Metallo-beta-lactamase domain-containing protein</fullName>
    </recommendedName>
</protein>
<keyword evidence="4" id="KW-1185">Reference proteome</keyword>
<dbReference type="PANTHER" id="PTHR43546:SF9">
    <property type="entry name" value="L-ASCORBATE-6-PHOSPHATE LACTONASE ULAG-RELATED"/>
    <property type="match status" value="1"/>
</dbReference>
<dbReference type="OrthoDB" id="9789133at2"/>
<gene>
    <name evidence="3" type="ORF">BRYFOR_08002</name>
</gene>
<dbReference type="SUPFAM" id="SSF56281">
    <property type="entry name" value="Metallo-hydrolase/oxidoreductase"/>
    <property type="match status" value="1"/>
</dbReference>
<dbReference type="STRING" id="168384.SAMN05660368_00764"/>
<proteinExistence type="predicted"/>
<dbReference type="RefSeq" id="WP_006862788.1">
    <property type="nucleotide sequence ID" value="NZ_ACCL02000014.1"/>
</dbReference>
<dbReference type="AlphaFoldDB" id="C6LH92"/>
<keyword evidence="1" id="KW-0378">Hydrolase</keyword>
<reference evidence="3" key="1">
    <citation type="submission" date="2009-07" db="EMBL/GenBank/DDBJ databases">
        <authorList>
            <person name="Weinstock G."/>
            <person name="Sodergren E."/>
            <person name="Clifton S."/>
            <person name="Fulton L."/>
            <person name="Fulton B."/>
            <person name="Courtney L."/>
            <person name="Fronick C."/>
            <person name="Harrison M."/>
            <person name="Strong C."/>
            <person name="Farmer C."/>
            <person name="Delahaunty K."/>
            <person name="Markovic C."/>
            <person name="Hall O."/>
            <person name="Minx P."/>
            <person name="Tomlinson C."/>
            <person name="Mitreva M."/>
            <person name="Nelson J."/>
            <person name="Hou S."/>
            <person name="Wollam A."/>
            <person name="Pepin K.H."/>
            <person name="Johnson M."/>
            <person name="Bhonagiri V."/>
            <person name="Nash W.E."/>
            <person name="Warren W."/>
            <person name="Chinwalla A."/>
            <person name="Mardis E.R."/>
            <person name="Wilson R.K."/>
        </authorList>
    </citation>
    <scope>NUCLEOTIDE SEQUENCE [LARGE SCALE GENOMIC DNA]</scope>
    <source>
        <strain evidence="3">DSM 14469</strain>
    </source>
</reference>
<sequence length="363" mass="41834">MGVFDEKKEIRRYEDSIPDSKGTGVPRKMTREIWLEECFPEWHCMLNQEIEKAEFPEGSFGMWMLGGPSWAYKSAGGATFLVDNYSGSSLCSNYEYCGVCRTTGAPKLHWMRINPHVIDPWKFKRLDYVFATHHHQDHADYYTVQATLQTTDCKFVGPKNTCSLFRQWGVPEERIVEVKPGDRFQCLDVTVKVERNYDSMACMTGDYKPGDTLDFDSNAVSFIFDTGRHSVIFLGDTLYNDGYKAVGQRNKIDVVVTDMGYNAPGGTDKMNPWDVMRVTENLGAKVVIPDHYENWASSEINPHQLQRIVRENHPGMVACIMKSGGMYEYPRDAAMWEYKYPDWQERYDWEKSYVYGNAGKEET</sequence>
<dbReference type="InterPro" id="IPR050114">
    <property type="entry name" value="UPF0173_UPF0282_UlaG_hydrolase"/>
</dbReference>
<comment type="caution">
    <text evidence="3">The sequence shown here is derived from an EMBL/GenBank/DDBJ whole genome shotgun (WGS) entry which is preliminary data.</text>
</comment>
<dbReference type="SMART" id="SM00849">
    <property type="entry name" value="Lactamase_B"/>
    <property type="match status" value="1"/>
</dbReference>
<dbReference type="eggNOG" id="COG2220">
    <property type="taxonomic scope" value="Bacteria"/>
</dbReference>
<dbReference type="InterPro" id="IPR036866">
    <property type="entry name" value="RibonucZ/Hydroxyglut_hydro"/>
</dbReference>
<evidence type="ECO:0000313" key="3">
    <source>
        <dbReference type="EMBL" id="EET59879.1"/>
    </source>
</evidence>
<dbReference type="EMBL" id="ACCL02000014">
    <property type="protein sequence ID" value="EET59879.1"/>
    <property type="molecule type" value="Genomic_DNA"/>
</dbReference>
<evidence type="ECO:0000259" key="2">
    <source>
        <dbReference type="SMART" id="SM00849"/>
    </source>
</evidence>
<organism evidence="3 4">
    <name type="scientific">Marvinbryantia formatexigens DSM 14469</name>
    <dbReference type="NCBI Taxonomy" id="478749"/>
    <lineage>
        <taxon>Bacteria</taxon>
        <taxon>Bacillati</taxon>
        <taxon>Bacillota</taxon>
        <taxon>Clostridia</taxon>
        <taxon>Lachnospirales</taxon>
        <taxon>Lachnospiraceae</taxon>
        <taxon>Marvinbryantia</taxon>
    </lineage>
</organism>
<evidence type="ECO:0000256" key="1">
    <source>
        <dbReference type="ARBA" id="ARBA00022801"/>
    </source>
</evidence>
<dbReference type="InterPro" id="IPR001279">
    <property type="entry name" value="Metallo-B-lactamas"/>
</dbReference>